<gene>
    <name evidence="1" type="ORF">NDEV_0509</name>
</gene>
<dbReference type="SUPFAM" id="SSF50447">
    <property type="entry name" value="Translation proteins"/>
    <property type="match status" value="1"/>
</dbReference>
<dbReference type="InterPro" id="IPR038664">
    <property type="entry name" value="Gar1/Naf1_Cbf5-bd_sf"/>
</dbReference>
<dbReference type="AlphaFoldDB" id="A0A128A1N8"/>
<reference evidence="2" key="1">
    <citation type="submission" date="2015-10" db="EMBL/GenBank/DDBJ databases">
        <authorList>
            <person name="Lehtovirta-Morley L.E."/>
            <person name="Vieille C."/>
        </authorList>
    </citation>
    <scope>NUCLEOTIDE SEQUENCE [LARGE SCALE GENOMIC DNA]</scope>
</reference>
<accession>A0A128A1N8</accession>
<organism evidence="1 2">
    <name type="scientific">Nitrosotalea devaniterrae</name>
    <dbReference type="NCBI Taxonomy" id="1078905"/>
    <lineage>
        <taxon>Archaea</taxon>
        <taxon>Nitrososphaerota</taxon>
        <taxon>Nitrososphaeria</taxon>
        <taxon>Nitrosotaleales</taxon>
        <taxon>Nitrosotaleaceae</taxon>
        <taxon>Nitrosotalea</taxon>
    </lineage>
</organism>
<evidence type="ECO:0000313" key="1">
    <source>
        <dbReference type="EMBL" id="CUR51274.1"/>
    </source>
</evidence>
<sequence length="94" mass="10532">MRMQLQEVGEVLHLASSGRVIIRLTKHLRDNQIVVDGSGVKVAKVSEMIGPVDAPYASAVPLTNNIKKQIGKKVFIVEETPVMRPKRFKGNRRR</sequence>
<proteinExistence type="predicted"/>
<dbReference type="InterPro" id="IPR009000">
    <property type="entry name" value="Transl_B-barrel_sf"/>
</dbReference>
<keyword evidence="2" id="KW-1185">Reference proteome</keyword>
<protein>
    <submittedName>
        <fullName evidence="1">RNA-binding protein Gar1</fullName>
    </submittedName>
</protein>
<dbReference type="Proteomes" id="UP000196239">
    <property type="component" value="Chromosome 1"/>
</dbReference>
<evidence type="ECO:0000313" key="2">
    <source>
        <dbReference type="Proteomes" id="UP000196239"/>
    </source>
</evidence>
<dbReference type="Gene3D" id="2.40.10.230">
    <property type="entry name" value="Probable tRNA pseudouridine synthase domain"/>
    <property type="match status" value="1"/>
</dbReference>
<name>A0A128A1N8_9ARCH</name>
<dbReference type="KEGG" id="ndv:NDEV_0509"/>
<dbReference type="EMBL" id="LN890280">
    <property type="protein sequence ID" value="CUR51274.1"/>
    <property type="molecule type" value="Genomic_DNA"/>
</dbReference>